<dbReference type="InterPro" id="IPR003598">
    <property type="entry name" value="Ig_sub2"/>
</dbReference>
<keyword evidence="4" id="KW-1185">Reference proteome</keyword>
<evidence type="ECO:0000259" key="2">
    <source>
        <dbReference type="PROSITE" id="PS50835"/>
    </source>
</evidence>
<reference evidence="3" key="2">
    <citation type="submission" date="2020-12" db="EMBL/GenBank/DDBJ databases">
        <authorList>
            <person name="Kanost M."/>
        </authorList>
    </citation>
    <scope>NUCLEOTIDE SEQUENCE</scope>
</reference>
<comment type="caution">
    <text evidence="3">The sequence shown here is derived from an EMBL/GenBank/DDBJ whole genome shotgun (WGS) entry which is preliminary data.</text>
</comment>
<dbReference type="Proteomes" id="UP000791440">
    <property type="component" value="Unassembled WGS sequence"/>
</dbReference>
<gene>
    <name evidence="3" type="ORF">O3G_MSEX006892</name>
</gene>
<dbReference type="PANTHER" id="PTHR10075">
    <property type="entry name" value="BASIGIN RELATED"/>
    <property type="match status" value="1"/>
</dbReference>
<dbReference type="InterPro" id="IPR013098">
    <property type="entry name" value="Ig_I-set"/>
</dbReference>
<dbReference type="InterPro" id="IPR003599">
    <property type="entry name" value="Ig_sub"/>
</dbReference>
<dbReference type="FunFam" id="2.60.40.10:FF:000333">
    <property type="entry name" value="Down syndrome cell adhesion molecule"/>
    <property type="match status" value="1"/>
</dbReference>
<dbReference type="InterPro" id="IPR007110">
    <property type="entry name" value="Ig-like_dom"/>
</dbReference>
<dbReference type="EMBL" id="JH668398">
    <property type="protein sequence ID" value="KAG6451035.1"/>
    <property type="molecule type" value="Genomic_DNA"/>
</dbReference>
<dbReference type="PROSITE" id="PS50835">
    <property type="entry name" value="IG_LIKE"/>
    <property type="match status" value="3"/>
</dbReference>
<evidence type="ECO:0000313" key="4">
    <source>
        <dbReference type="Proteomes" id="UP000791440"/>
    </source>
</evidence>
<dbReference type="GO" id="GO:0005886">
    <property type="term" value="C:plasma membrane"/>
    <property type="evidence" value="ECO:0007669"/>
    <property type="project" value="TreeGrafter"/>
</dbReference>
<accession>A0A921Z4X4</accession>
<reference evidence="3" key="1">
    <citation type="journal article" date="2016" name="Insect Biochem. Mol. Biol.">
        <title>Multifaceted biological insights from a draft genome sequence of the tobacco hornworm moth, Manduca sexta.</title>
        <authorList>
            <person name="Kanost M.R."/>
            <person name="Arrese E.L."/>
            <person name="Cao X."/>
            <person name="Chen Y.R."/>
            <person name="Chellapilla S."/>
            <person name="Goldsmith M.R."/>
            <person name="Grosse-Wilde E."/>
            <person name="Heckel D.G."/>
            <person name="Herndon N."/>
            <person name="Jiang H."/>
            <person name="Papanicolaou A."/>
            <person name="Qu J."/>
            <person name="Soulages J.L."/>
            <person name="Vogel H."/>
            <person name="Walters J."/>
            <person name="Waterhouse R.M."/>
            <person name="Ahn S.J."/>
            <person name="Almeida F.C."/>
            <person name="An C."/>
            <person name="Aqrawi P."/>
            <person name="Bretschneider A."/>
            <person name="Bryant W.B."/>
            <person name="Bucks S."/>
            <person name="Chao H."/>
            <person name="Chevignon G."/>
            <person name="Christen J.M."/>
            <person name="Clarke D.F."/>
            <person name="Dittmer N.T."/>
            <person name="Ferguson L.C.F."/>
            <person name="Garavelou S."/>
            <person name="Gordon K.H.J."/>
            <person name="Gunaratna R.T."/>
            <person name="Han Y."/>
            <person name="Hauser F."/>
            <person name="He Y."/>
            <person name="Heidel-Fischer H."/>
            <person name="Hirsh A."/>
            <person name="Hu Y."/>
            <person name="Jiang H."/>
            <person name="Kalra D."/>
            <person name="Klinner C."/>
            <person name="Konig C."/>
            <person name="Kovar C."/>
            <person name="Kroll A.R."/>
            <person name="Kuwar S.S."/>
            <person name="Lee S.L."/>
            <person name="Lehman R."/>
            <person name="Li K."/>
            <person name="Li Z."/>
            <person name="Liang H."/>
            <person name="Lovelace S."/>
            <person name="Lu Z."/>
            <person name="Mansfield J.H."/>
            <person name="McCulloch K.J."/>
            <person name="Mathew T."/>
            <person name="Morton B."/>
            <person name="Muzny D.M."/>
            <person name="Neunemann D."/>
            <person name="Ongeri F."/>
            <person name="Pauchet Y."/>
            <person name="Pu L.L."/>
            <person name="Pyrousis I."/>
            <person name="Rao X.J."/>
            <person name="Redding A."/>
            <person name="Roesel C."/>
            <person name="Sanchez-Gracia A."/>
            <person name="Schaack S."/>
            <person name="Shukla A."/>
            <person name="Tetreau G."/>
            <person name="Wang Y."/>
            <person name="Xiong G.H."/>
            <person name="Traut W."/>
            <person name="Walsh T.K."/>
            <person name="Worley K.C."/>
            <person name="Wu D."/>
            <person name="Wu W."/>
            <person name="Wu Y.Q."/>
            <person name="Zhang X."/>
            <person name="Zou Z."/>
            <person name="Zucker H."/>
            <person name="Briscoe A.D."/>
            <person name="Burmester T."/>
            <person name="Clem R.J."/>
            <person name="Feyereisen R."/>
            <person name="Grimmelikhuijzen C.J.P."/>
            <person name="Hamodrakas S.J."/>
            <person name="Hansson B.S."/>
            <person name="Huguet E."/>
            <person name="Jermiin L.S."/>
            <person name="Lan Q."/>
            <person name="Lehman H.K."/>
            <person name="Lorenzen M."/>
            <person name="Merzendorfer H."/>
            <person name="Michalopoulos I."/>
            <person name="Morton D.B."/>
            <person name="Muthukrishnan S."/>
            <person name="Oakeshott J.G."/>
            <person name="Palmer W."/>
            <person name="Park Y."/>
            <person name="Passarelli A.L."/>
            <person name="Rozas J."/>
            <person name="Schwartz L.M."/>
            <person name="Smith W."/>
            <person name="Southgate A."/>
            <person name="Vilcinskas A."/>
            <person name="Vogt R."/>
            <person name="Wang P."/>
            <person name="Werren J."/>
            <person name="Yu X.Q."/>
            <person name="Zhou J.J."/>
            <person name="Brown S.J."/>
            <person name="Scherer S.E."/>
            <person name="Richards S."/>
            <person name="Blissard G.W."/>
        </authorList>
    </citation>
    <scope>NUCLEOTIDE SEQUENCE</scope>
</reference>
<dbReference type="AlphaFoldDB" id="A0A921Z4X4"/>
<feature type="domain" description="Ig-like" evidence="2">
    <location>
        <begin position="40"/>
        <end position="127"/>
    </location>
</feature>
<dbReference type="Pfam" id="PF07679">
    <property type="entry name" value="I-set"/>
    <property type="match status" value="1"/>
</dbReference>
<dbReference type="SMART" id="SM00409">
    <property type="entry name" value="IG"/>
    <property type="match status" value="3"/>
</dbReference>
<dbReference type="GO" id="GO:0070593">
    <property type="term" value="P:dendrite self-avoidance"/>
    <property type="evidence" value="ECO:0007669"/>
    <property type="project" value="TreeGrafter"/>
</dbReference>
<dbReference type="Pfam" id="PF13927">
    <property type="entry name" value="Ig_3"/>
    <property type="match status" value="2"/>
</dbReference>
<evidence type="ECO:0000313" key="3">
    <source>
        <dbReference type="EMBL" id="KAG6451035.1"/>
    </source>
</evidence>
<dbReference type="GO" id="GO:0098632">
    <property type="term" value="F:cell-cell adhesion mediator activity"/>
    <property type="evidence" value="ECO:0007669"/>
    <property type="project" value="TreeGrafter"/>
</dbReference>
<dbReference type="GO" id="GO:0030424">
    <property type="term" value="C:axon"/>
    <property type="evidence" value="ECO:0007669"/>
    <property type="project" value="TreeGrafter"/>
</dbReference>
<keyword evidence="1" id="KW-0393">Immunoglobulin domain</keyword>
<feature type="domain" description="Ig-like" evidence="2">
    <location>
        <begin position="232"/>
        <end position="326"/>
    </location>
</feature>
<evidence type="ECO:0000256" key="1">
    <source>
        <dbReference type="ARBA" id="ARBA00023319"/>
    </source>
</evidence>
<dbReference type="SMART" id="SM00408">
    <property type="entry name" value="IGc2"/>
    <property type="match status" value="3"/>
</dbReference>
<dbReference type="GO" id="GO:0007156">
    <property type="term" value="P:homophilic cell adhesion via plasma membrane adhesion molecules"/>
    <property type="evidence" value="ECO:0007669"/>
    <property type="project" value="TreeGrafter"/>
</dbReference>
<feature type="domain" description="Ig-like" evidence="2">
    <location>
        <begin position="134"/>
        <end position="228"/>
    </location>
</feature>
<dbReference type="GO" id="GO:0007411">
    <property type="term" value="P:axon guidance"/>
    <property type="evidence" value="ECO:0007669"/>
    <property type="project" value="TreeGrafter"/>
</dbReference>
<name>A0A921Z4X4_MANSE</name>
<sequence length="389" mass="43196">MLNVPRVTKMDSGSSYSCIVKSPSGEMAKRSFELHVVEAPQLEDILLPTDLQEGQIVQIHCNLKTGDSPVYYSWLKDGKKIPTHLKIVERSLEVFSVLIIKNVSLDHCGTYTCVAANHVAKVNKTVNLYIKVAPKWSEEPKNTSLLLGRNDHISCSATGYPQPQTHWLKKDVLSETWRPVLEIAGGGVLSLSNGSLIFDSVALSDAGLYTCHVENGVGEPLSKTVWISVNKPVTFDVVSRNLTAKLGQHVTIECQAKGDDPIRIMWTRNGKPINPLTQRIKISEMKTEDGMTNILELLQTETSDGALYQCRAGNPFGADVFSVHLTILEPPIPPSDLSVDSIKSRSVKLSWRDMTKSLAQYYSMQITNSQRLSWSTARTINITRYLSKQ</sequence>
<protein>
    <recommendedName>
        <fullName evidence="2">Ig-like domain-containing protein</fullName>
    </recommendedName>
</protein>
<organism evidence="3 4">
    <name type="scientific">Manduca sexta</name>
    <name type="common">Tobacco hawkmoth</name>
    <name type="synonym">Tobacco hornworm</name>
    <dbReference type="NCBI Taxonomy" id="7130"/>
    <lineage>
        <taxon>Eukaryota</taxon>
        <taxon>Metazoa</taxon>
        <taxon>Ecdysozoa</taxon>
        <taxon>Arthropoda</taxon>
        <taxon>Hexapoda</taxon>
        <taxon>Insecta</taxon>
        <taxon>Pterygota</taxon>
        <taxon>Neoptera</taxon>
        <taxon>Endopterygota</taxon>
        <taxon>Lepidoptera</taxon>
        <taxon>Glossata</taxon>
        <taxon>Ditrysia</taxon>
        <taxon>Bombycoidea</taxon>
        <taxon>Sphingidae</taxon>
        <taxon>Sphinginae</taxon>
        <taxon>Sphingini</taxon>
        <taxon>Manduca</taxon>
    </lineage>
</organism>
<dbReference type="PANTHER" id="PTHR10075:SF100">
    <property type="entry name" value="FASCICLIN-2"/>
    <property type="match status" value="1"/>
</dbReference>
<proteinExistence type="predicted"/>